<dbReference type="EMBL" id="RPEM01000005">
    <property type="protein sequence ID" value="TGD43688.1"/>
    <property type="molecule type" value="Genomic_DNA"/>
</dbReference>
<organism evidence="1 2">
    <name type="scientific">Pseudotabrizicola sediminis</name>
    <dbReference type="NCBI Taxonomy" id="2486418"/>
    <lineage>
        <taxon>Bacteria</taxon>
        <taxon>Pseudomonadati</taxon>
        <taxon>Pseudomonadota</taxon>
        <taxon>Alphaproteobacteria</taxon>
        <taxon>Rhodobacterales</taxon>
        <taxon>Paracoccaceae</taxon>
        <taxon>Pseudotabrizicola</taxon>
    </lineage>
</organism>
<evidence type="ECO:0000313" key="1">
    <source>
        <dbReference type="EMBL" id="TGD43688.1"/>
    </source>
</evidence>
<comment type="caution">
    <text evidence="1">The sequence shown here is derived from an EMBL/GenBank/DDBJ whole genome shotgun (WGS) entry which is preliminary data.</text>
</comment>
<name>A0ABY2KMB0_9RHOB</name>
<gene>
    <name evidence="1" type="ORF">EEB11_09535</name>
</gene>
<accession>A0ABY2KMB0</accession>
<protein>
    <submittedName>
        <fullName evidence="1">Uncharacterized protein</fullName>
    </submittedName>
</protein>
<sequence>MACRDPDPPVIVELKTALNLPLILQGVARQGLFDHVYLAVPQPIKWTHRYRDLTALLRRLGLGLLTVREGRVEPHLDPAPYQPRKNITKAARMLREFQKRDGDPNTGGTTGIKRMTAYRQDALRLAAALAPLAEGTSPAVLARATGVTRAGAFLRDNHYGWFDHPAKGRYTLSPAGHGALFQHAPPSPIP</sequence>
<dbReference type="Pfam" id="PF09929">
    <property type="entry name" value="DUF2161"/>
    <property type="match status" value="1"/>
</dbReference>
<keyword evidence="2" id="KW-1185">Reference proteome</keyword>
<reference evidence="1 2" key="1">
    <citation type="submission" date="2018-11" db="EMBL/GenBank/DDBJ databases">
        <title>Tabrizicola sp. isolated from sediment of alpine lake.</title>
        <authorList>
            <person name="Liu Z."/>
        </authorList>
    </citation>
    <scope>NUCLEOTIDE SEQUENCE [LARGE SCALE GENOMIC DNA]</scope>
    <source>
        <strain evidence="1 2">DRYC-M-16</strain>
    </source>
</reference>
<proteinExistence type="predicted"/>
<dbReference type="InterPro" id="IPR018679">
    <property type="entry name" value="DUF2161"/>
</dbReference>
<dbReference type="Proteomes" id="UP000297741">
    <property type="component" value="Unassembled WGS sequence"/>
</dbReference>
<evidence type="ECO:0000313" key="2">
    <source>
        <dbReference type="Proteomes" id="UP000297741"/>
    </source>
</evidence>